<accession>A0A5C6MNJ7</accession>
<feature type="compositionally biased region" description="Basic and acidic residues" evidence="2">
    <location>
        <begin position="1"/>
        <end position="61"/>
    </location>
</feature>
<evidence type="ECO:0000259" key="3">
    <source>
        <dbReference type="Pfam" id="PF01562"/>
    </source>
</evidence>
<evidence type="ECO:0000313" key="4">
    <source>
        <dbReference type="EMBL" id="TWW54977.1"/>
    </source>
</evidence>
<organism evidence="4 5">
    <name type="scientific">Takifugu flavidus</name>
    <name type="common">sansaifugu</name>
    <dbReference type="NCBI Taxonomy" id="433684"/>
    <lineage>
        <taxon>Eukaryota</taxon>
        <taxon>Metazoa</taxon>
        <taxon>Chordata</taxon>
        <taxon>Craniata</taxon>
        <taxon>Vertebrata</taxon>
        <taxon>Euteleostomi</taxon>
        <taxon>Actinopterygii</taxon>
        <taxon>Neopterygii</taxon>
        <taxon>Teleostei</taxon>
        <taxon>Neoteleostei</taxon>
        <taxon>Acanthomorphata</taxon>
        <taxon>Eupercaria</taxon>
        <taxon>Tetraodontiformes</taxon>
        <taxon>Tetradontoidea</taxon>
        <taxon>Tetraodontidae</taxon>
        <taxon>Takifugu</taxon>
    </lineage>
</organism>
<feature type="domain" description="Peptidase M12B propeptide" evidence="3">
    <location>
        <begin position="118"/>
        <end position="227"/>
    </location>
</feature>
<reference evidence="4 5" key="1">
    <citation type="submission" date="2019-04" db="EMBL/GenBank/DDBJ databases">
        <title>Chromosome genome assembly for Takifugu flavidus.</title>
        <authorList>
            <person name="Xiao S."/>
        </authorList>
    </citation>
    <scope>NUCLEOTIDE SEQUENCE [LARGE SCALE GENOMIC DNA]</scope>
    <source>
        <strain evidence="4">HTHZ2018</strain>
        <tissue evidence="4">Muscle</tissue>
    </source>
</reference>
<dbReference type="AlphaFoldDB" id="A0A5C6MNJ7"/>
<proteinExistence type="predicted"/>
<keyword evidence="5" id="KW-1185">Reference proteome</keyword>
<keyword evidence="1" id="KW-1015">Disulfide bond</keyword>
<name>A0A5C6MNJ7_9TELE</name>
<feature type="region of interest" description="Disordered" evidence="2">
    <location>
        <begin position="1"/>
        <end position="70"/>
    </location>
</feature>
<dbReference type="GO" id="GO:0007229">
    <property type="term" value="P:integrin-mediated signaling pathway"/>
    <property type="evidence" value="ECO:0007669"/>
    <property type="project" value="UniProtKB-KW"/>
</dbReference>
<dbReference type="InterPro" id="IPR002870">
    <property type="entry name" value="Peptidase_M12B_N"/>
</dbReference>
<dbReference type="Pfam" id="PF01562">
    <property type="entry name" value="Pep_M12B_propep"/>
    <property type="match status" value="1"/>
</dbReference>
<comment type="caution">
    <text evidence="4">The sequence shown here is derived from an EMBL/GenBank/DDBJ whole genome shotgun (WGS) entry which is preliminary data.</text>
</comment>
<dbReference type="Proteomes" id="UP000324091">
    <property type="component" value="Chromosome 9"/>
</dbReference>
<gene>
    <name evidence="4" type="ORF">D4764_09G0000260</name>
</gene>
<evidence type="ECO:0000313" key="5">
    <source>
        <dbReference type="Proteomes" id="UP000324091"/>
    </source>
</evidence>
<evidence type="ECO:0000256" key="1">
    <source>
        <dbReference type="ARBA" id="ARBA00023157"/>
    </source>
</evidence>
<evidence type="ECO:0000256" key="2">
    <source>
        <dbReference type="SAM" id="MobiDB-lite"/>
    </source>
</evidence>
<protein>
    <submittedName>
        <fullName evidence="4">A disintegrin and metalloproteinase with thrombospondin motifs 3</fullName>
    </submittedName>
</protein>
<sequence>MRGGERRGEERGEERRGEERRGERRGEERRGEERRGEGEQRRGEEREERRGGEGRGGELHHTGARSPTLSPAQFGAAMGLPSGFTVLIILSAFLLHTSGLYIASSVDSLQHVLGEYGLVRPISVDAEGRFLSHAVSAGRVAGGQPRRRRRRDVGIGTDEWEEPKEEHVADQEKLYYNVTIFGREFHLRLRHNTRLVAPGAKMEWHDDSDSTRHTEPLHDECLYVGDITDTPGATVAISNCDGLVAITTYRHNMIKVRENPTDRSQ</sequence>
<keyword evidence="4" id="KW-0401">Integrin</keyword>
<dbReference type="EMBL" id="RHFK02000022">
    <property type="protein sequence ID" value="TWW54977.1"/>
    <property type="molecule type" value="Genomic_DNA"/>
</dbReference>